<feature type="binding site" description="axial binding residue" evidence="20">
    <location>
        <position position="125"/>
    </location>
    <ligand>
        <name>heme c</name>
        <dbReference type="ChEBI" id="CHEBI:61717"/>
        <label>1</label>
    </ligand>
    <ligandPart>
        <name>Fe</name>
        <dbReference type="ChEBI" id="CHEBI:18248"/>
    </ligandPart>
</feature>
<evidence type="ECO:0000256" key="14">
    <source>
        <dbReference type="ARBA" id="ARBA00022989"/>
    </source>
</evidence>
<comment type="cofactor">
    <cofactor evidence="19 21">
        <name>heme c</name>
        <dbReference type="ChEBI" id="CHEBI:61717"/>
    </cofactor>
    <text evidence="19 21">Binds 2 heme C groups per subunit.</text>
</comment>
<keyword evidence="6 19" id="KW-0997">Cell inner membrane</keyword>
<dbReference type="Pfam" id="PF00034">
    <property type="entry name" value="Cytochrom_C"/>
    <property type="match status" value="1"/>
</dbReference>
<dbReference type="InterPro" id="IPR009056">
    <property type="entry name" value="Cyt_c-like_dom"/>
</dbReference>
<dbReference type="NCBIfam" id="TIGR00782">
    <property type="entry name" value="ccoP"/>
    <property type="match status" value="1"/>
</dbReference>
<feature type="binding site" description="covalent" evidence="21">
    <location>
        <position position="223"/>
    </location>
    <ligand>
        <name>heme c</name>
        <dbReference type="ChEBI" id="CHEBI:61717"/>
        <label>2</label>
    </ligand>
</feature>
<reference evidence="24" key="1">
    <citation type="submission" date="2021-05" db="EMBL/GenBank/DDBJ databases">
        <title>Genome of Sphingobium sp. strain.</title>
        <authorList>
            <person name="Fan R."/>
        </authorList>
    </citation>
    <scope>NUCLEOTIDE SEQUENCE</scope>
    <source>
        <strain evidence="24">H33</strain>
    </source>
</reference>
<keyword evidence="7 19" id="KW-0349">Heme</keyword>
<dbReference type="PROSITE" id="PS51007">
    <property type="entry name" value="CYTC"/>
    <property type="match status" value="2"/>
</dbReference>
<name>A0A9X1IR69_9SPHN</name>
<feature type="binding site" description="covalent" evidence="21">
    <location>
        <position position="220"/>
    </location>
    <ligand>
        <name>heme c</name>
        <dbReference type="ChEBI" id="CHEBI:61717"/>
        <label>2</label>
    </ligand>
</feature>
<dbReference type="Gene3D" id="1.10.760.10">
    <property type="entry name" value="Cytochrome c-like domain"/>
    <property type="match status" value="2"/>
</dbReference>
<keyword evidence="25" id="KW-1185">Reference proteome</keyword>
<sequence length="291" mass="31207">MAVRERDPHSGHMTTGHDWDGIKELNTPVPRAVWFFLSLAALFSVGYWILMPAWPLGRTYTKGLLGIDQKSQVAKHLDVSATQKANWASRIAKLDVPQIRADAALMAVVREDGHRLFGDNCAACHGMKATGGNGFPNLVDADWLWGGDPQTVAHTIEVGVNSGMEGSRVNQMLAFGRDGILDNDAILAVTAYVQSLSVPSSAKGQAAQVNAGRAIFAANCEVCHGPTGRGNQAIGVPNLTDTHWIYGGDAPSIYTSIYGGRQGVMPAWGQRLSAVDRKILTAYVLDLGTKQ</sequence>
<dbReference type="GO" id="GO:1902600">
    <property type="term" value="P:proton transmembrane transport"/>
    <property type="evidence" value="ECO:0007669"/>
    <property type="project" value="UniProtKB-KW"/>
</dbReference>
<dbReference type="PANTHER" id="PTHR33751:SF1">
    <property type="entry name" value="CBB3-TYPE CYTOCHROME C OXIDASE SUBUNIT FIXP"/>
    <property type="match status" value="1"/>
</dbReference>
<dbReference type="Pfam" id="PF13442">
    <property type="entry name" value="Cytochrome_CBB3"/>
    <property type="match status" value="1"/>
</dbReference>
<feature type="domain" description="Cytochrome c" evidence="23">
    <location>
        <begin position="207"/>
        <end position="288"/>
    </location>
</feature>
<dbReference type="InterPro" id="IPR004678">
    <property type="entry name" value="Cyt_c_oxidase_cbb3_su3"/>
</dbReference>
<dbReference type="InterPro" id="IPR038414">
    <property type="entry name" value="CcoP_N_sf"/>
</dbReference>
<feature type="binding site" description="axial binding residue" evidence="20">
    <location>
        <position position="172"/>
    </location>
    <ligand>
        <name>heme c</name>
        <dbReference type="ChEBI" id="CHEBI:61717"/>
        <label>2</label>
    </ligand>
    <ligandPart>
        <name>Fe</name>
        <dbReference type="ChEBI" id="CHEBI:18248"/>
    </ligandPart>
</feature>
<dbReference type="EMBL" id="JAHGAW010000005">
    <property type="protein sequence ID" value="MBT2187186.1"/>
    <property type="molecule type" value="Genomic_DNA"/>
</dbReference>
<keyword evidence="8 19" id="KW-0679">Respiratory chain</keyword>
<feature type="binding site" description="covalent" evidence="21">
    <location>
        <position position="124"/>
    </location>
    <ligand>
        <name>heme c</name>
        <dbReference type="ChEBI" id="CHEBI:61717"/>
        <label>1</label>
    </ligand>
</feature>
<dbReference type="GO" id="GO:0009055">
    <property type="term" value="F:electron transfer activity"/>
    <property type="evidence" value="ECO:0007669"/>
    <property type="project" value="InterPro"/>
</dbReference>
<evidence type="ECO:0000256" key="9">
    <source>
        <dbReference type="ARBA" id="ARBA00022692"/>
    </source>
</evidence>
<comment type="subcellular location">
    <subcellularLocation>
        <location evidence="1 19">Cell inner membrane</location>
    </subcellularLocation>
</comment>
<evidence type="ECO:0000256" key="18">
    <source>
        <dbReference type="ARBA" id="ARBA00023136"/>
    </source>
</evidence>
<keyword evidence="4 19" id="KW-0813">Transport</keyword>
<feature type="domain" description="Cytochrome c" evidence="23">
    <location>
        <begin position="108"/>
        <end position="197"/>
    </location>
</feature>
<dbReference type="RefSeq" id="WP_214622923.1">
    <property type="nucleotide sequence ID" value="NZ_JAHGAW010000005.1"/>
</dbReference>
<evidence type="ECO:0000256" key="17">
    <source>
        <dbReference type="ARBA" id="ARBA00023065"/>
    </source>
</evidence>
<organism evidence="24 25">
    <name type="scientific">Sphingobium nicotianae</name>
    <dbReference type="NCBI Taxonomy" id="2782607"/>
    <lineage>
        <taxon>Bacteria</taxon>
        <taxon>Pseudomonadati</taxon>
        <taxon>Pseudomonadota</taxon>
        <taxon>Alphaproteobacteria</taxon>
        <taxon>Sphingomonadales</taxon>
        <taxon>Sphingomonadaceae</taxon>
        <taxon>Sphingobium</taxon>
    </lineage>
</organism>
<evidence type="ECO:0000313" key="25">
    <source>
        <dbReference type="Proteomes" id="UP001138757"/>
    </source>
</evidence>
<proteinExistence type="inferred from homology"/>
<dbReference type="SUPFAM" id="SSF46626">
    <property type="entry name" value="Cytochrome c"/>
    <property type="match status" value="2"/>
</dbReference>
<evidence type="ECO:0000256" key="5">
    <source>
        <dbReference type="ARBA" id="ARBA00022475"/>
    </source>
</evidence>
<comment type="similarity">
    <text evidence="3 19">Belongs to the CcoP / FixP family.</text>
</comment>
<keyword evidence="9 22" id="KW-0812">Transmembrane</keyword>
<evidence type="ECO:0000256" key="6">
    <source>
        <dbReference type="ARBA" id="ARBA00022519"/>
    </source>
</evidence>
<accession>A0A9X1IR69</accession>
<evidence type="ECO:0000256" key="8">
    <source>
        <dbReference type="ARBA" id="ARBA00022660"/>
    </source>
</evidence>
<keyword evidence="13 19" id="KW-0249">Electron transport</keyword>
<evidence type="ECO:0000256" key="22">
    <source>
        <dbReference type="SAM" id="Phobius"/>
    </source>
</evidence>
<keyword evidence="16 19" id="KW-0408">Iron</keyword>
<evidence type="ECO:0000256" key="15">
    <source>
        <dbReference type="ARBA" id="ARBA00023002"/>
    </source>
</evidence>
<evidence type="ECO:0000256" key="19">
    <source>
        <dbReference type="PIRNR" id="PIRNR000006"/>
    </source>
</evidence>
<feature type="binding site" description="axial binding residue" evidence="20">
    <location>
        <position position="224"/>
    </location>
    <ligand>
        <name>heme c</name>
        <dbReference type="ChEBI" id="CHEBI:61717"/>
        <label>2</label>
    </ligand>
    <ligandPart>
        <name>Fe</name>
        <dbReference type="ChEBI" id="CHEBI:18248"/>
    </ligandPart>
</feature>
<dbReference type="InterPro" id="IPR008168">
    <property type="entry name" value="Cyt_C_IC"/>
</dbReference>
<dbReference type="InterPro" id="IPR036909">
    <property type="entry name" value="Cyt_c-like_dom_sf"/>
</dbReference>
<dbReference type="PIRSF" id="PIRSF000006">
    <property type="entry name" value="Cbb3-Cox_fixP"/>
    <property type="match status" value="1"/>
</dbReference>
<dbReference type="Gene3D" id="6.10.280.130">
    <property type="match status" value="1"/>
</dbReference>
<evidence type="ECO:0000256" key="4">
    <source>
        <dbReference type="ARBA" id="ARBA00022448"/>
    </source>
</evidence>
<dbReference type="PRINTS" id="PR00605">
    <property type="entry name" value="CYTCHROMECIC"/>
</dbReference>
<keyword evidence="14 22" id="KW-1133">Transmembrane helix</keyword>
<keyword evidence="10 19" id="KW-0479">Metal-binding</keyword>
<dbReference type="InterPro" id="IPR032858">
    <property type="entry name" value="CcoP_N"/>
</dbReference>
<dbReference type="AlphaFoldDB" id="A0A9X1IR69"/>
<keyword evidence="15 19" id="KW-0560">Oxidoreductase</keyword>
<dbReference type="GO" id="GO:0005506">
    <property type="term" value="F:iron ion binding"/>
    <property type="evidence" value="ECO:0007669"/>
    <property type="project" value="InterPro"/>
</dbReference>
<dbReference type="Pfam" id="PF14715">
    <property type="entry name" value="FixP_N"/>
    <property type="match status" value="1"/>
</dbReference>
<dbReference type="GO" id="GO:0016491">
    <property type="term" value="F:oxidoreductase activity"/>
    <property type="evidence" value="ECO:0007669"/>
    <property type="project" value="UniProtKB-KW"/>
</dbReference>
<evidence type="ECO:0000256" key="13">
    <source>
        <dbReference type="ARBA" id="ARBA00022982"/>
    </source>
</evidence>
<comment type="pathway">
    <text evidence="2 19">Energy metabolism; oxidative phosphorylation.</text>
</comment>
<evidence type="ECO:0000259" key="23">
    <source>
        <dbReference type="PROSITE" id="PS51007"/>
    </source>
</evidence>
<comment type="subunit">
    <text evidence="19">Component of the cbb3-type cytochrome c oxidase.</text>
</comment>
<evidence type="ECO:0000256" key="20">
    <source>
        <dbReference type="PIRSR" id="PIRSR000006-1"/>
    </source>
</evidence>
<dbReference type="GO" id="GO:0020037">
    <property type="term" value="F:heme binding"/>
    <property type="evidence" value="ECO:0007669"/>
    <property type="project" value="InterPro"/>
</dbReference>
<keyword evidence="5 19" id="KW-1003">Cell membrane</keyword>
<keyword evidence="17 19" id="KW-0406">Ion transport</keyword>
<keyword evidence="18 19" id="KW-0472">Membrane</keyword>
<feature type="binding site" description="covalent" evidence="21">
    <location>
        <position position="121"/>
    </location>
    <ligand>
        <name>heme c</name>
        <dbReference type="ChEBI" id="CHEBI:61717"/>
        <label>1</label>
    </ligand>
</feature>
<keyword evidence="12 19" id="KW-0375">Hydrogen ion transport</keyword>
<dbReference type="PANTHER" id="PTHR33751">
    <property type="entry name" value="CBB3-TYPE CYTOCHROME C OXIDASE SUBUNIT FIXP"/>
    <property type="match status" value="1"/>
</dbReference>
<comment type="caution">
    <text evidence="24">The sequence shown here is derived from an EMBL/GenBank/DDBJ whole genome shotgun (WGS) entry which is preliminary data.</text>
</comment>
<evidence type="ECO:0000256" key="16">
    <source>
        <dbReference type="ARBA" id="ARBA00023004"/>
    </source>
</evidence>
<evidence type="ECO:0000256" key="7">
    <source>
        <dbReference type="ARBA" id="ARBA00022617"/>
    </source>
</evidence>
<dbReference type="GO" id="GO:0005886">
    <property type="term" value="C:plasma membrane"/>
    <property type="evidence" value="ECO:0007669"/>
    <property type="project" value="UniProtKB-SubCell"/>
</dbReference>
<dbReference type="Proteomes" id="UP001138757">
    <property type="component" value="Unassembled WGS sequence"/>
</dbReference>
<feature type="binding site" description="axial binding residue" evidence="20">
    <location>
        <position position="265"/>
    </location>
    <ligand>
        <name>heme c</name>
        <dbReference type="ChEBI" id="CHEBI:61717"/>
        <label>1</label>
    </ligand>
    <ligandPart>
        <name>Fe</name>
        <dbReference type="ChEBI" id="CHEBI:18248"/>
    </ligandPart>
</feature>
<feature type="transmembrane region" description="Helical" evidence="22">
    <location>
        <begin position="32"/>
        <end position="50"/>
    </location>
</feature>
<dbReference type="InterPro" id="IPR050597">
    <property type="entry name" value="Cytochrome_c_Oxidase_Subunit"/>
</dbReference>
<comment type="function">
    <text evidence="19">C-type cytochrome. Part of the cbb3-type cytochrome c oxidase complex.</text>
</comment>
<evidence type="ECO:0000256" key="10">
    <source>
        <dbReference type="ARBA" id="ARBA00022723"/>
    </source>
</evidence>
<evidence type="ECO:0000256" key="1">
    <source>
        <dbReference type="ARBA" id="ARBA00004533"/>
    </source>
</evidence>
<evidence type="ECO:0000256" key="2">
    <source>
        <dbReference type="ARBA" id="ARBA00004673"/>
    </source>
</evidence>
<evidence type="ECO:0000256" key="11">
    <source>
        <dbReference type="ARBA" id="ARBA00022737"/>
    </source>
</evidence>
<evidence type="ECO:0000256" key="21">
    <source>
        <dbReference type="PIRSR" id="PIRSR000006-2"/>
    </source>
</evidence>
<keyword evidence="11" id="KW-0677">Repeat</keyword>
<evidence type="ECO:0000256" key="12">
    <source>
        <dbReference type="ARBA" id="ARBA00022781"/>
    </source>
</evidence>
<protein>
    <recommendedName>
        <fullName evidence="19">Cbb3-type cytochrome c oxidase subunit</fullName>
    </recommendedName>
</protein>
<gene>
    <name evidence="24" type="primary">ccoP</name>
    <name evidence="24" type="ORF">KK488_09545</name>
</gene>
<evidence type="ECO:0000313" key="24">
    <source>
        <dbReference type="EMBL" id="MBT2187186.1"/>
    </source>
</evidence>
<evidence type="ECO:0000256" key="3">
    <source>
        <dbReference type="ARBA" id="ARBA00006113"/>
    </source>
</evidence>